<dbReference type="AlphaFoldDB" id="A0A6J6EAE2"/>
<feature type="transmembrane region" description="Helical" evidence="5">
    <location>
        <begin position="161"/>
        <end position="178"/>
    </location>
</feature>
<evidence type="ECO:0000256" key="4">
    <source>
        <dbReference type="ARBA" id="ARBA00023136"/>
    </source>
</evidence>
<feature type="transmembrane region" description="Helical" evidence="5">
    <location>
        <begin position="101"/>
        <end position="125"/>
    </location>
</feature>
<keyword evidence="3 5" id="KW-1133">Transmembrane helix</keyword>
<protein>
    <submittedName>
        <fullName evidence="7">Unannotated protein</fullName>
    </submittedName>
</protein>
<organism evidence="7">
    <name type="scientific">freshwater metagenome</name>
    <dbReference type="NCBI Taxonomy" id="449393"/>
    <lineage>
        <taxon>unclassified sequences</taxon>
        <taxon>metagenomes</taxon>
        <taxon>ecological metagenomes</taxon>
    </lineage>
</organism>
<feature type="domain" description="EamA" evidence="6">
    <location>
        <begin position="32"/>
        <end position="147"/>
    </location>
</feature>
<evidence type="ECO:0000256" key="5">
    <source>
        <dbReference type="SAM" id="Phobius"/>
    </source>
</evidence>
<dbReference type="SUPFAM" id="SSF103481">
    <property type="entry name" value="Multidrug resistance efflux transporter EmrE"/>
    <property type="match status" value="2"/>
</dbReference>
<evidence type="ECO:0000256" key="3">
    <source>
        <dbReference type="ARBA" id="ARBA00022989"/>
    </source>
</evidence>
<comment type="subcellular location">
    <subcellularLocation>
        <location evidence="1">Membrane</location>
        <topology evidence="1">Multi-pass membrane protein</topology>
    </subcellularLocation>
</comment>
<evidence type="ECO:0000259" key="6">
    <source>
        <dbReference type="Pfam" id="PF00892"/>
    </source>
</evidence>
<dbReference type="EMBL" id="CAEZTT010000026">
    <property type="protein sequence ID" value="CAB4572305.1"/>
    <property type="molecule type" value="Genomic_DNA"/>
</dbReference>
<dbReference type="GO" id="GO:0016020">
    <property type="term" value="C:membrane"/>
    <property type="evidence" value="ECO:0007669"/>
    <property type="project" value="UniProtKB-SubCell"/>
</dbReference>
<keyword evidence="2 5" id="KW-0812">Transmembrane</keyword>
<name>A0A6J6EAE2_9ZZZZ</name>
<feature type="domain" description="EamA" evidence="6">
    <location>
        <begin position="161"/>
        <end position="294"/>
    </location>
</feature>
<feature type="transmembrane region" description="Helical" evidence="5">
    <location>
        <begin position="251"/>
        <end position="271"/>
    </location>
</feature>
<feature type="transmembrane region" description="Helical" evidence="5">
    <location>
        <begin position="76"/>
        <end position="95"/>
    </location>
</feature>
<feature type="transmembrane region" description="Helical" evidence="5">
    <location>
        <begin position="222"/>
        <end position="244"/>
    </location>
</feature>
<gene>
    <name evidence="7" type="ORF">UFOPK1726_00353</name>
</gene>
<dbReference type="InterPro" id="IPR000620">
    <property type="entry name" value="EamA_dom"/>
</dbReference>
<dbReference type="Pfam" id="PF00892">
    <property type="entry name" value="EamA"/>
    <property type="match status" value="2"/>
</dbReference>
<feature type="transmembrane region" description="Helical" evidence="5">
    <location>
        <begin position="190"/>
        <end position="210"/>
    </location>
</feature>
<dbReference type="PANTHER" id="PTHR32322">
    <property type="entry name" value="INNER MEMBRANE TRANSPORTER"/>
    <property type="match status" value="1"/>
</dbReference>
<feature type="transmembrane region" description="Helical" evidence="5">
    <location>
        <begin position="277"/>
        <end position="296"/>
    </location>
</feature>
<dbReference type="Gene3D" id="1.10.3730.20">
    <property type="match status" value="1"/>
</dbReference>
<accession>A0A6J6EAE2</accession>
<reference evidence="7" key="1">
    <citation type="submission" date="2020-05" db="EMBL/GenBank/DDBJ databases">
        <authorList>
            <person name="Chiriac C."/>
            <person name="Salcher M."/>
            <person name="Ghai R."/>
            <person name="Kavagutti S V."/>
        </authorList>
    </citation>
    <scope>NUCLEOTIDE SEQUENCE</scope>
</reference>
<evidence type="ECO:0000256" key="1">
    <source>
        <dbReference type="ARBA" id="ARBA00004141"/>
    </source>
</evidence>
<keyword evidence="4 5" id="KW-0472">Membrane</keyword>
<dbReference type="InterPro" id="IPR037185">
    <property type="entry name" value="EmrE-like"/>
</dbReference>
<proteinExistence type="predicted"/>
<dbReference type="PANTHER" id="PTHR32322:SF2">
    <property type="entry name" value="EAMA DOMAIN-CONTAINING PROTEIN"/>
    <property type="match status" value="1"/>
</dbReference>
<evidence type="ECO:0000256" key="2">
    <source>
        <dbReference type="ARBA" id="ARBA00022692"/>
    </source>
</evidence>
<dbReference type="InterPro" id="IPR050638">
    <property type="entry name" value="AA-Vitamin_Transporters"/>
</dbReference>
<sequence>MTFSGAGDRISNHRHRDLVYLLIIQFSALITSPIVLAYEMDPLVVTFWRCILGGLFFLPLALMTQPKFYRQINRTQWVYMLVAALALAIHFITYMEGLYQVSLAVFYTILSTGTIWVGLISMLVFRQLLSSGQWAGLFAGFGGILLYAYSGHTFEAENQTSLLLLLTAAITFALYMVIGQKVRSTVSNFSYVVIVFLLAGAIALCYALVTDQSLTVTEPNDWVGILLITFFGQIVVHALTNLYLKHGQAAILQLTGLAKIPLIALIGWIFFGQAVSLAVIPALLLTIAGLVVYNMAQTKRS</sequence>
<feature type="transmembrane region" description="Helical" evidence="5">
    <location>
        <begin position="18"/>
        <end position="38"/>
    </location>
</feature>
<evidence type="ECO:0000313" key="7">
    <source>
        <dbReference type="EMBL" id="CAB4572305.1"/>
    </source>
</evidence>
<feature type="transmembrane region" description="Helical" evidence="5">
    <location>
        <begin position="44"/>
        <end position="64"/>
    </location>
</feature>
<feature type="transmembrane region" description="Helical" evidence="5">
    <location>
        <begin position="132"/>
        <end position="149"/>
    </location>
</feature>